<name>A0A364V792_9CORY</name>
<dbReference type="InterPro" id="IPR013830">
    <property type="entry name" value="SGNH_hydro"/>
</dbReference>
<feature type="disulfide bond" evidence="1">
    <location>
        <begin position="62"/>
        <end position="87"/>
    </location>
</feature>
<reference evidence="4 5" key="1">
    <citation type="journal article" date="2018" name="Syst. Appl. Microbiol.">
        <title>Corynebacterium heidelbergense sp. nov., isolated from the preen glands of Egyptian geese (Alopochen aegyptiacus).</title>
        <authorList>
            <person name="Braun M.S."/>
            <person name="Wang E."/>
            <person name="Zimmermann S."/>
            <person name="Wink M."/>
        </authorList>
    </citation>
    <scope>NUCLEOTIDE SEQUENCE [LARGE SCALE GENOMIC DNA]</scope>
    <source>
        <strain evidence="4 5">647</strain>
    </source>
</reference>
<accession>A0A364V792</accession>
<dbReference type="GO" id="GO:0016788">
    <property type="term" value="F:hydrolase activity, acting on ester bonds"/>
    <property type="evidence" value="ECO:0007669"/>
    <property type="project" value="InterPro"/>
</dbReference>
<keyword evidence="1" id="KW-1015">Disulfide bond</keyword>
<keyword evidence="5" id="KW-1185">Reference proteome</keyword>
<dbReference type="InterPro" id="IPR036514">
    <property type="entry name" value="SGNH_hydro_sf"/>
</dbReference>
<dbReference type="EMBL" id="QHCV01000020">
    <property type="protein sequence ID" value="RAV32491.1"/>
    <property type="molecule type" value="Genomic_DNA"/>
</dbReference>
<sequence length="273" mass="29098">MKKFSRILTAVVATATTAATMFAAAPAAQAAMGNTVLFGDSYFANTSIAQLIDTRLNGGPQCIKGEYRVATEITALSGGTRVDDYSCNGTQLYLPGYTLESEIDQAIADGKLNASTLNVPIMIGANDTYRTPAPIDNVAAALSYDRAFDKIKKAAPAARVIFTSYPSITNDRAGLCAIRINGLPPTELPFPIVQEAERQLFEQSRTAAERHAGAGAVFLDLRNQTKGHDTCAPGGEAWVAGVLDNQTPQYNLTMHMAHPGVRNAAQQIVSKMQ</sequence>
<evidence type="ECO:0000256" key="1">
    <source>
        <dbReference type="PIRSR" id="PIRSR637460-2"/>
    </source>
</evidence>
<keyword evidence="2" id="KW-0732">Signal</keyword>
<feature type="domain" description="SGNH hydrolase-type esterase" evidence="3">
    <location>
        <begin position="38"/>
        <end position="258"/>
    </location>
</feature>
<proteinExistence type="predicted"/>
<comment type="caution">
    <text evidence="4">The sequence shown here is derived from an EMBL/GenBank/DDBJ whole genome shotgun (WGS) entry which is preliminary data.</text>
</comment>
<dbReference type="Gene3D" id="3.40.50.1110">
    <property type="entry name" value="SGNH hydrolase"/>
    <property type="match status" value="1"/>
</dbReference>
<feature type="signal peptide" evidence="2">
    <location>
        <begin position="1"/>
        <end position="30"/>
    </location>
</feature>
<evidence type="ECO:0000313" key="5">
    <source>
        <dbReference type="Proteomes" id="UP000251577"/>
    </source>
</evidence>
<evidence type="ECO:0000259" key="3">
    <source>
        <dbReference type="Pfam" id="PF13472"/>
    </source>
</evidence>
<evidence type="ECO:0000313" key="4">
    <source>
        <dbReference type="EMBL" id="RAV32491.1"/>
    </source>
</evidence>
<protein>
    <recommendedName>
        <fullName evidence="3">SGNH hydrolase-type esterase domain-containing protein</fullName>
    </recommendedName>
</protein>
<feature type="chain" id="PRO_5016620955" description="SGNH hydrolase-type esterase domain-containing protein" evidence="2">
    <location>
        <begin position="31"/>
        <end position="273"/>
    </location>
</feature>
<dbReference type="InterPro" id="IPR037460">
    <property type="entry name" value="SEST-like"/>
</dbReference>
<dbReference type="CDD" id="cd01823">
    <property type="entry name" value="SEST_like"/>
    <property type="match status" value="1"/>
</dbReference>
<dbReference type="RefSeq" id="WP_113630370.1">
    <property type="nucleotide sequence ID" value="NZ_QHCV01000020.1"/>
</dbReference>
<dbReference type="Pfam" id="PF13472">
    <property type="entry name" value="Lipase_GDSL_2"/>
    <property type="match status" value="1"/>
</dbReference>
<dbReference type="AlphaFoldDB" id="A0A364V792"/>
<organism evidence="4 5">
    <name type="scientific">Corynebacterium heidelbergense</name>
    <dbReference type="NCBI Taxonomy" id="2055947"/>
    <lineage>
        <taxon>Bacteria</taxon>
        <taxon>Bacillati</taxon>
        <taxon>Actinomycetota</taxon>
        <taxon>Actinomycetes</taxon>
        <taxon>Mycobacteriales</taxon>
        <taxon>Corynebacteriaceae</taxon>
        <taxon>Corynebacterium</taxon>
    </lineage>
</organism>
<dbReference type="Proteomes" id="UP000251577">
    <property type="component" value="Unassembled WGS sequence"/>
</dbReference>
<evidence type="ECO:0000256" key="2">
    <source>
        <dbReference type="SAM" id="SignalP"/>
    </source>
</evidence>
<dbReference type="SUPFAM" id="SSF52266">
    <property type="entry name" value="SGNH hydrolase"/>
    <property type="match status" value="1"/>
</dbReference>
<gene>
    <name evidence="4" type="ORF">DLJ54_03080</name>
</gene>